<feature type="transmembrane region" description="Helical" evidence="5">
    <location>
        <begin position="53"/>
        <end position="71"/>
    </location>
</feature>
<dbReference type="PANTHER" id="PTHR23241">
    <property type="entry name" value="LATE EMBRYOGENESIS ABUNDANT PLANTS LEA-RELATED"/>
    <property type="match status" value="1"/>
</dbReference>
<feature type="transmembrane region" description="Helical" evidence="5">
    <location>
        <begin position="20"/>
        <end position="41"/>
    </location>
</feature>
<evidence type="ECO:0000256" key="1">
    <source>
        <dbReference type="ARBA" id="ARBA00004370"/>
    </source>
</evidence>
<evidence type="ECO:0000256" key="4">
    <source>
        <dbReference type="ARBA" id="ARBA00023136"/>
    </source>
</evidence>
<gene>
    <name evidence="7" type="ORF">AOQ84DRAFT_432903</name>
</gene>
<proteinExistence type="predicted"/>
<dbReference type="EMBL" id="KV750208">
    <property type="protein sequence ID" value="OCL05792.1"/>
    <property type="molecule type" value="Genomic_DNA"/>
</dbReference>
<feature type="domain" description="TMEM205-like" evidence="6">
    <location>
        <begin position="16"/>
        <end position="121"/>
    </location>
</feature>
<dbReference type="Proteomes" id="UP000250140">
    <property type="component" value="Unassembled WGS sequence"/>
</dbReference>
<sequence length="176" mass="19393">MTTLSALTNPASYHLLSYGTLLGSTLFQSFIGGIIAFRVLPRPQFSVLQQHTFPTYFTLQSIAPVVLALTYPGGRGGFTAIYEGEGNKLVIGLFATMFVTAVANWVWLGPATTRCMQERKHQETRDGKKPYDAGPHSVEMERLNKKFSALHGASSLLNLCTFIAVVWYGFVLGERV</sequence>
<name>A0A8E2JQM0_9PEZI</name>
<feature type="transmembrane region" description="Helical" evidence="5">
    <location>
        <begin position="149"/>
        <end position="170"/>
    </location>
</feature>
<dbReference type="AlphaFoldDB" id="A0A8E2JQM0"/>
<keyword evidence="3 5" id="KW-1133">Transmembrane helix</keyword>
<organism evidence="7 8">
    <name type="scientific">Glonium stellatum</name>
    <dbReference type="NCBI Taxonomy" id="574774"/>
    <lineage>
        <taxon>Eukaryota</taxon>
        <taxon>Fungi</taxon>
        <taxon>Dikarya</taxon>
        <taxon>Ascomycota</taxon>
        <taxon>Pezizomycotina</taxon>
        <taxon>Dothideomycetes</taxon>
        <taxon>Pleosporomycetidae</taxon>
        <taxon>Gloniales</taxon>
        <taxon>Gloniaceae</taxon>
        <taxon>Glonium</taxon>
    </lineage>
</organism>
<evidence type="ECO:0000256" key="5">
    <source>
        <dbReference type="SAM" id="Phobius"/>
    </source>
</evidence>
<feature type="transmembrane region" description="Helical" evidence="5">
    <location>
        <begin position="91"/>
        <end position="110"/>
    </location>
</feature>
<keyword evidence="2 5" id="KW-0812">Transmembrane</keyword>
<dbReference type="InterPro" id="IPR053009">
    <property type="entry name" value="Xanthocillin_Biosynth-Assoc"/>
</dbReference>
<dbReference type="InterPro" id="IPR025423">
    <property type="entry name" value="TMEM205-like"/>
</dbReference>
<evidence type="ECO:0000313" key="7">
    <source>
        <dbReference type="EMBL" id="OCL05792.1"/>
    </source>
</evidence>
<evidence type="ECO:0000256" key="2">
    <source>
        <dbReference type="ARBA" id="ARBA00022692"/>
    </source>
</evidence>
<reference evidence="7 8" key="1">
    <citation type="journal article" date="2016" name="Nat. Commun.">
        <title>Ectomycorrhizal ecology is imprinted in the genome of the dominant symbiotic fungus Cenococcum geophilum.</title>
        <authorList>
            <consortium name="DOE Joint Genome Institute"/>
            <person name="Peter M."/>
            <person name="Kohler A."/>
            <person name="Ohm R.A."/>
            <person name="Kuo A."/>
            <person name="Krutzmann J."/>
            <person name="Morin E."/>
            <person name="Arend M."/>
            <person name="Barry K.W."/>
            <person name="Binder M."/>
            <person name="Choi C."/>
            <person name="Clum A."/>
            <person name="Copeland A."/>
            <person name="Grisel N."/>
            <person name="Haridas S."/>
            <person name="Kipfer T."/>
            <person name="LaButti K."/>
            <person name="Lindquist E."/>
            <person name="Lipzen A."/>
            <person name="Maire R."/>
            <person name="Meier B."/>
            <person name="Mihaltcheva S."/>
            <person name="Molinier V."/>
            <person name="Murat C."/>
            <person name="Poggeler S."/>
            <person name="Quandt C.A."/>
            <person name="Sperisen C."/>
            <person name="Tritt A."/>
            <person name="Tisserant E."/>
            <person name="Crous P.W."/>
            <person name="Henrissat B."/>
            <person name="Nehls U."/>
            <person name="Egli S."/>
            <person name="Spatafora J.W."/>
            <person name="Grigoriev I.V."/>
            <person name="Martin F.M."/>
        </authorList>
    </citation>
    <scope>NUCLEOTIDE SEQUENCE [LARGE SCALE GENOMIC DNA]</scope>
    <source>
        <strain evidence="7 8">CBS 207.34</strain>
    </source>
</reference>
<protein>
    <recommendedName>
        <fullName evidence="6">TMEM205-like domain-containing protein</fullName>
    </recommendedName>
</protein>
<evidence type="ECO:0000313" key="8">
    <source>
        <dbReference type="Proteomes" id="UP000250140"/>
    </source>
</evidence>
<dbReference type="PANTHER" id="PTHR23241:SF106">
    <property type="entry name" value="DUF4149 DOMAIN-CONTAINING PROTEIN"/>
    <property type="match status" value="1"/>
</dbReference>
<comment type="subcellular location">
    <subcellularLocation>
        <location evidence="1">Membrane</location>
    </subcellularLocation>
</comment>
<dbReference type="Pfam" id="PF13664">
    <property type="entry name" value="DUF4149"/>
    <property type="match status" value="1"/>
</dbReference>
<evidence type="ECO:0000259" key="6">
    <source>
        <dbReference type="Pfam" id="PF13664"/>
    </source>
</evidence>
<dbReference type="OrthoDB" id="1641132at2759"/>
<keyword evidence="8" id="KW-1185">Reference proteome</keyword>
<accession>A0A8E2JQM0</accession>
<dbReference type="GO" id="GO:0016020">
    <property type="term" value="C:membrane"/>
    <property type="evidence" value="ECO:0007669"/>
    <property type="project" value="UniProtKB-SubCell"/>
</dbReference>
<evidence type="ECO:0000256" key="3">
    <source>
        <dbReference type="ARBA" id="ARBA00022989"/>
    </source>
</evidence>
<keyword evidence="4 5" id="KW-0472">Membrane</keyword>